<proteinExistence type="predicted"/>
<feature type="transmembrane region" description="Helical" evidence="5">
    <location>
        <begin position="171"/>
        <end position="187"/>
    </location>
</feature>
<evidence type="ECO:0008006" key="8">
    <source>
        <dbReference type="Google" id="ProtNLM"/>
    </source>
</evidence>
<dbReference type="RefSeq" id="WP_345399689.1">
    <property type="nucleotide sequence ID" value="NZ_BAABHG010000010.1"/>
</dbReference>
<evidence type="ECO:0000313" key="7">
    <source>
        <dbReference type="Proteomes" id="UP001597419"/>
    </source>
</evidence>
<keyword evidence="4 5" id="KW-0472">Membrane</keyword>
<protein>
    <recommendedName>
        <fullName evidence="8">Rhomboid family intramembrane serine protease</fullName>
    </recommendedName>
</protein>
<sequence length="243" mass="25674">MGAVLYNLTTAALMLLLFLSGRTLVGVDTITRRRLPWFAAGLTAVAVAGVVTQLCWSGAIDTFDADPARPGWWRVVTSVFMQNGGPVGTVYNLITLAVIAALAEWFWGGPLMLLLFAGEIFLPQVVDALLGVAERGTDPRNFAGSSGATYFLGATLAAALLLRSRVAKEKLLALAAPVLGLALWFVQDNGHGLVAAYGFALGALVWLAGRRLIDPDRDLAGTPRRTVGSVLALVKKPRTEASG</sequence>
<feature type="transmembrane region" description="Helical" evidence="5">
    <location>
        <begin position="6"/>
        <end position="25"/>
    </location>
</feature>
<dbReference type="EMBL" id="JBHUKU010000028">
    <property type="protein sequence ID" value="MFD2464847.1"/>
    <property type="molecule type" value="Genomic_DNA"/>
</dbReference>
<evidence type="ECO:0000256" key="5">
    <source>
        <dbReference type="SAM" id="Phobius"/>
    </source>
</evidence>
<keyword evidence="7" id="KW-1185">Reference proteome</keyword>
<evidence type="ECO:0000256" key="2">
    <source>
        <dbReference type="ARBA" id="ARBA00022692"/>
    </source>
</evidence>
<organism evidence="6 7">
    <name type="scientific">Amycolatopsis samaneae</name>
    <dbReference type="NCBI Taxonomy" id="664691"/>
    <lineage>
        <taxon>Bacteria</taxon>
        <taxon>Bacillati</taxon>
        <taxon>Actinomycetota</taxon>
        <taxon>Actinomycetes</taxon>
        <taxon>Pseudonocardiales</taxon>
        <taxon>Pseudonocardiaceae</taxon>
        <taxon>Amycolatopsis</taxon>
    </lineage>
</organism>
<evidence type="ECO:0000256" key="3">
    <source>
        <dbReference type="ARBA" id="ARBA00022989"/>
    </source>
</evidence>
<reference evidence="7" key="1">
    <citation type="journal article" date="2019" name="Int. J. Syst. Evol. Microbiol.">
        <title>The Global Catalogue of Microorganisms (GCM) 10K type strain sequencing project: providing services to taxonomists for standard genome sequencing and annotation.</title>
        <authorList>
            <consortium name="The Broad Institute Genomics Platform"/>
            <consortium name="The Broad Institute Genome Sequencing Center for Infectious Disease"/>
            <person name="Wu L."/>
            <person name="Ma J."/>
        </authorList>
    </citation>
    <scope>NUCLEOTIDE SEQUENCE [LARGE SCALE GENOMIC DNA]</scope>
    <source>
        <strain evidence="7">CGMCC 4.7643</strain>
    </source>
</reference>
<dbReference type="InterPro" id="IPR035952">
    <property type="entry name" value="Rhomboid-like_sf"/>
</dbReference>
<accession>A0ABW5GVC3</accession>
<dbReference type="Gene3D" id="1.20.1540.10">
    <property type="entry name" value="Rhomboid-like"/>
    <property type="match status" value="1"/>
</dbReference>
<feature type="transmembrane region" description="Helical" evidence="5">
    <location>
        <begin position="110"/>
        <end position="130"/>
    </location>
</feature>
<comment type="subcellular location">
    <subcellularLocation>
        <location evidence="1">Membrane</location>
        <topology evidence="1">Multi-pass membrane protein</topology>
    </subcellularLocation>
</comment>
<feature type="transmembrane region" description="Helical" evidence="5">
    <location>
        <begin position="193"/>
        <end position="209"/>
    </location>
</feature>
<evidence type="ECO:0000313" key="6">
    <source>
        <dbReference type="EMBL" id="MFD2464847.1"/>
    </source>
</evidence>
<feature type="transmembrane region" description="Helical" evidence="5">
    <location>
        <begin position="37"/>
        <end position="60"/>
    </location>
</feature>
<keyword evidence="2 5" id="KW-0812">Transmembrane</keyword>
<feature type="transmembrane region" description="Helical" evidence="5">
    <location>
        <begin position="142"/>
        <end position="162"/>
    </location>
</feature>
<evidence type="ECO:0000256" key="1">
    <source>
        <dbReference type="ARBA" id="ARBA00004141"/>
    </source>
</evidence>
<comment type="caution">
    <text evidence="6">The sequence shown here is derived from an EMBL/GenBank/DDBJ whole genome shotgun (WGS) entry which is preliminary data.</text>
</comment>
<feature type="transmembrane region" description="Helical" evidence="5">
    <location>
        <begin position="80"/>
        <end position="103"/>
    </location>
</feature>
<evidence type="ECO:0000256" key="4">
    <source>
        <dbReference type="ARBA" id="ARBA00023136"/>
    </source>
</evidence>
<name>A0ABW5GVC3_9PSEU</name>
<dbReference type="SUPFAM" id="SSF144091">
    <property type="entry name" value="Rhomboid-like"/>
    <property type="match status" value="1"/>
</dbReference>
<keyword evidence="3 5" id="KW-1133">Transmembrane helix</keyword>
<gene>
    <name evidence="6" type="ORF">ACFSYJ_39950</name>
</gene>
<dbReference type="Proteomes" id="UP001597419">
    <property type="component" value="Unassembled WGS sequence"/>
</dbReference>